<dbReference type="EMBL" id="JAPRAY010000003">
    <property type="protein sequence ID" value="MCZ0666533.1"/>
    <property type="molecule type" value="Genomic_DNA"/>
</dbReference>
<sequence length="165" mass="19527">MSFLDELNEISKTPEEAATEKYQDDYQYGMKFAEYDFMEVKSDIKEKAKEGKYITEDGKRIISFYEECYLNKFSRPIVEDLSFSENRMIETKVQFKFEGIGYYDGYVHHINKLAEENGMSMKVVGTVLRETDLGVDQEFDLPDPQIFHSKMYKPLKIMLHCRIEF</sequence>
<protein>
    <submittedName>
        <fullName evidence="1">Uncharacterized protein</fullName>
    </submittedName>
</protein>
<organism evidence="1 2">
    <name type="scientific">Mediterraneibacter gnavus</name>
    <name type="common">Ruminococcus gnavus</name>
    <dbReference type="NCBI Taxonomy" id="33038"/>
    <lineage>
        <taxon>Bacteria</taxon>
        <taxon>Bacillati</taxon>
        <taxon>Bacillota</taxon>
        <taxon>Clostridia</taxon>
        <taxon>Lachnospirales</taxon>
        <taxon>Lachnospiraceae</taxon>
        <taxon>Mediterraneibacter</taxon>
    </lineage>
</organism>
<proteinExistence type="predicted"/>
<dbReference type="AlphaFoldDB" id="A0A9Q4EX06"/>
<gene>
    <name evidence="1" type="ORF">OZZ17_03155</name>
</gene>
<evidence type="ECO:0000313" key="1">
    <source>
        <dbReference type="EMBL" id="MCZ0666533.1"/>
    </source>
</evidence>
<evidence type="ECO:0000313" key="2">
    <source>
        <dbReference type="Proteomes" id="UP001079535"/>
    </source>
</evidence>
<reference evidence="1" key="1">
    <citation type="submission" date="2022-11" db="EMBL/GenBank/DDBJ databases">
        <title>Temperate bacteriophages infecting mucin-degrading bacterium Ruminococcus gnavus from the human gut.</title>
        <authorList>
            <person name="Buttimer C."/>
        </authorList>
    </citation>
    <scope>NUCLEOTIDE SEQUENCE</scope>
    <source>
        <strain evidence="1">CCUG 49994</strain>
    </source>
</reference>
<comment type="caution">
    <text evidence="1">The sequence shown here is derived from an EMBL/GenBank/DDBJ whole genome shotgun (WGS) entry which is preliminary data.</text>
</comment>
<dbReference type="RefSeq" id="WP_118048238.1">
    <property type="nucleotide sequence ID" value="NZ_JADMTD010000003.1"/>
</dbReference>
<accession>A0A9Q4EX06</accession>
<name>A0A9Q4EX06_MEDGN</name>
<dbReference type="Proteomes" id="UP001079535">
    <property type="component" value="Unassembled WGS sequence"/>
</dbReference>